<accession>A0A7R8WFE6</accession>
<feature type="signal peptide" evidence="2">
    <location>
        <begin position="1"/>
        <end position="19"/>
    </location>
</feature>
<dbReference type="AlphaFoldDB" id="A0A7R8WFE6"/>
<organism evidence="3">
    <name type="scientific">Cyprideis torosa</name>
    <dbReference type="NCBI Taxonomy" id="163714"/>
    <lineage>
        <taxon>Eukaryota</taxon>
        <taxon>Metazoa</taxon>
        <taxon>Ecdysozoa</taxon>
        <taxon>Arthropoda</taxon>
        <taxon>Crustacea</taxon>
        <taxon>Oligostraca</taxon>
        <taxon>Ostracoda</taxon>
        <taxon>Podocopa</taxon>
        <taxon>Podocopida</taxon>
        <taxon>Cytherocopina</taxon>
        <taxon>Cytheroidea</taxon>
        <taxon>Cytherideidae</taxon>
        <taxon>Cyprideis</taxon>
    </lineage>
</organism>
<gene>
    <name evidence="3" type="ORF">CTOB1V02_LOCUS6046</name>
</gene>
<dbReference type="EMBL" id="OB661408">
    <property type="protein sequence ID" value="CAD7228157.1"/>
    <property type="molecule type" value="Genomic_DNA"/>
</dbReference>
<protein>
    <submittedName>
        <fullName evidence="3">Uncharacterized protein</fullName>
    </submittedName>
</protein>
<feature type="region of interest" description="Disordered" evidence="1">
    <location>
        <begin position="47"/>
        <end position="104"/>
    </location>
</feature>
<evidence type="ECO:0000256" key="1">
    <source>
        <dbReference type="SAM" id="MobiDB-lite"/>
    </source>
</evidence>
<feature type="compositionally biased region" description="Low complexity" evidence="1">
    <location>
        <begin position="53"/>
        <end position="87"/>
    </location>
</feature>
<name>A0A7R8WFE6_9CRUS</name>
<proteinExistence type="predicted"/>
<keyword evidence="2" id="KW-0732">Signal</keyword>
<reference evidence="3" key="1">
    <citation type="submission" date="2020-11" db="EMBL/GenBank/DDBJ databases">
        <authorList>
            <person name="Tran Van P."/>
        </authorList>
    </citation>
    <scope>NUCLEOTIDE SEQUENCE</scope>
</reference>
<evidence type="ECO:0000256" key="2">
    <source>
        <dbReference type="SAM" id="SignalP"/>
    </source>
</evidence>
<sequence>MYRLVCLLILVVSLALVHAAPAPQTSTRDTSHGFTRNQIEDIMIHIADEAPGSNNKSNNKSTNTSCCSSDPKGSSNSSSNKSSNRSVNFDDFREDKASSKKGPSAGQLVALARFLKARGINFKVRKQ</sequence>
<evidence type="ECO:0000313" key="3">
    <source>
        <dbReference type="EMBL" id="CAD7228157.1"/>
    </source>
</evidence>
<feature type="compositionally biased region" description="Basic and acidic residues" evidence="1">
    <location>
        <begin position="88"/>
        <end position="98"/>
    </location>
</feature>
<feature type="chain" id="PRO_5044017314" evidence="2">
    <location>
        <begin position="20"/>
        <end position="127"/>
    </location>
</feature>